<feature type="region of interest" description="Disordered" evidence="1">
    <location>
        <begin position="174"/>
        <end position="201"/>
    </location>
</feature>
<dbReference type="InterPro" id="IPR011856">
    <property type="entry name" value="tRNA_endonuc-like_dom_sf"/>
</dbReference>
<dbReference type="AlphaFoldDB" id="A0A809S4D1"/>
<evidence type="ECO:0000313" key="3">
    <source>
        <dbReference type="Proteomes" id="UP000662873"/>
    </source>
</evidence>
<proteinExistence type="predicted"/>
<gene>
    <name evidence="2" type="ORF">NPRO_11520</name>
</gene>
<name>A0A809S4D1_9BACT</name>
<dbReference type="Proteomes" id="UP000662873">
    <property type="component" value="Chromosome"/>
</dbReference>
<dbReference type="KEGG" id="npy:NPRO_11520"/>
<accession>A0A809S4D1</accession>
<dbReference type="EMBL" id="AP021858">
    <property type="protein sequence ID" value="BBO23557.1"/>
    <property type="molecule type" value="Genomic_DNA"/>
</dbReference>
<dbReference type="GO" id="GO:0003676">
    <property type="term" value="F:nucleic acid binding"/>
    <property type="evidence" value="ECO:0007669"/>
    <property type="project" value="InterPro"/>
</dbReference>
<protein>
    <submittedName>
        <fullName evidence="2">Uncharacterized protein</fullName>
    </submittedName>
</protein>
<reference evidence="2" key="1">
    <citation type="journal article" name="DNA Res.">
        <title>The physiological potential of anammox bacteria as revealed by their core genome structure.</title>
        <authorList>
            <person name="Okubo T."/>
            <person name="Toyoda A."/>
            <person name="Fukuhara K."/>
            <person name="Uchiyama I."/>
            <person name="Harigaya Y."/>
            <person name="Kuroiwa M."/>
            <person name="Suzuki T."/>
            <person name="Murakami Y."/>
            <person name="Suwa Y."/>
            <person name="Takami H."/>
        </authorList>
    </citation>
    <scope>NUCLEOTIDE SEQUENCE</scope>
    <source>
        <strain evidence="2">317325-2</strain>
    </source>
</reference>
<sequence length="246" mass="27671">MTIKDPEVRILAGISQALEAEYQSENREWEGSPFAWIKTKPSRQVGAIGEKLVAGWLAARGFNVVRAGDSDADRVVENKRVEIKFSTLWANGGYKFQQLRDQRYDLAICLGVSPFDSHCWVIPKDDVIRLWRVEHRISSQHGGQDGADTAWIDVRVDDPPIGLNRMVGLCRTRSSRCPRSQVSRSRKSGKNSKNMRPNDGVEHYAGSAALLRRGSRRTLPVRCLFDLSKSDMFRASGLSLRCRAVL</sequence>
<dbReference type="Gene3D" id="3.40.1350.10">
    <property type="match status" value="1"/>
</dbReference>
<evidence type="ECO:0000313" key="2">
    <source>
        <dbReference type="EMBL" id="BBO23557.1"/>
    </source>
</evidence>
<organism evidence="2 3">
    <name type="scientific">Candidatus Nitrosymbiomonas proteolyticus</name>
    <dbReference type="NCBI Taxonomy" id="2608984"/>
    <lineage>
        <taxon>Bacteria</taxon>
        <taxon>Bacillati</taxon>
        <taxon>Armatimonadota</taxon>
        <taxon>Armatimonadota incertae sedis</taxon>
        <taxon>Candidatus Nitrosymbiomonas</taxon>
    </lineage>
</organism>
<evidence type="ECO:0000256" key="1">
    <source>
        <dbReference type="SAM" id="MobiDB-lite"/>
    </source>
</evidence>